<dbReference type="AlphaFoldDB" id="A0A0S2FCM0"/>
<dbReference type="EMBL" id="CP011129">
    <property type="protein sequence ID" value="ALN81264.1"/>
    <property type="molecule type" value="Genomic_DNA"/>
</dbReference>
<evidence type="ECO:0000256" key="1">
    <source>
        <dbReference type="SAM" id="MobiDB-lite"/>
    </source>
</evidence>
<protein>
    <submittedName>
        <fullName evidence="2">Uncharacterized protein</fullName>
    </submittedName>
</protein>
<dbReference type="PATRIC" id="fig|84531.8.peg.3145"/>
<feature type="region of interest" description="Disordered" evidence="1">
    <location>
        <begin position="1"/>
        <end position="39"/>
    </location>
</feature>
<reference evidence="2 3" key="1">
    <citation type="journal article" date="2015" name="BMC Genomics">
        <title>Comparative genomics and metabolic profiling of the genus Lysobacter.</title>
        <authorList>
            <person name="de Bruijn I."/>
            <person name="Cheng X."/>
            <person name="de Jager V."/>
            <person name="Exposito R.G."/>
            <person name="Watrous J."/>
            <person name="Patel N."/>
            <person name="Postma J."/>
            <person name="Dorrestein P.C."/>
            <person name="Kobayashi D."/>
            <person name="Raaijmakers J.M."/>
        </authorList>
    </citation>
    <scope>NUCLEOTIDE SEQUENCE [LARGE SCALE GENOMIC DNA]</scope>
    <source>
        <strain evidence="2 3">76</strain>
    </source>
</reference>
<dbReference type="STRING" id="84531.LA76x_3136"/>
<gene>
    <name evidence="2" type="ORF">LA76x_3136</name>
</gene>
<keyword evidence="3" id="KW-1185">Reference proteome</keyword>
<feature type="compositionally biased region" description="Low complexity" evidence="1">
    <location>
        <begin position="13"/>
        <end position="22"/>
    </location>
</feature>
<name>A0A0S2FCM0_LYSAN</name>
<evidence type="ECO:0000313" key="3">
    <source>
        <dbReference type="Proteomes" id="UP000060787"/>
    </source>
</evidence>
<accession>A0A0S2FCM0</accession>
<proteinExistence type="predicted"/>
<evidence type="ECO:0000313" key="2">
    <source>
        <dbReference type="EMBL" id="ALN81264.1"/>
    </source>
</evidence>
<sequence length="57" mass="6197">MKFGDERGGGPRPGRTSRAAASPKHKTDAPTDRRPRRHLIGELYKAGLSEPRLSCGP</sequence>
<organism evidence="2 3">
    <name type="scientific">Lysobacter antibioticus</name>
    <dbReference type="NCBI Taxonomy" id="84531"/>
    <lineage>
        <taxon>Bacteria</taxon>
        <taxon>Pseudomonadati</taxon>
        <taxon>Pseudomonadota</taxon>
        <taxon>Gammaproteobacteria</taxon>
        <taxon>Lysobacterales</taxon>
        <taxon>Lysobacteraceae</taxon>
        <taxon>Lysobacter</taxon>
    </lineage>
</organism>
<dbReference type="KEGG" id="lab:LA76x_3136"/>
<dbReference type="Proteomes" id="UP000060787">
    <property type="component" value="Chromosome"/>
</dbReference>